<dbReference type="Pfam" id="PF18122">
    <property type="entry name" value="APC1_C"/>
    <property type="match status" value="1"/>
</dbReference>
<dbReference type="GO" id="GO:0051301">
    <property type="term" value="P:cell division"/>
    <property type="evidence" value="ECO:0007669"/>
    <property type="project" value="UniProtKB-KW"/>
</dbReference>
<keyword evidence="7" id="KW-0498">Mitosis</keyword>
<protein>
    <recommendedName>
        <fullName evidence="4">Anaphase-promoting complex subunit 1</fullName>
    </recommendedName>
</protein>
<dbReference type="GO" id="GO:0007091">
    <property type="term" value="P:metaphase/anaphase transition of mitotic cell cycle"/>
    <property type="evidence" value="ECO:0007669"/>
    <property type="project" value="TreeGrafter"/>
</dbReference>
<reference evidence="15" key="2">
    <citation type="submission" date="2021-03" db="UniProtKB">
        <authorList>
            <consortium name="EnsemblPlants"/>
        </authorList>
    </citation>
    <scope>IDENTIFICATION</scope>
</reference>
<evidence type="ECO:0000259" key="11">
    <source>
        <dbReference type="Pfam" id="PF12859"/>
    </source>
</evidence>
<dbReference type="Proteomes" id="UP000596660">
    <property type="component" value="Unplaced"/>
</dbReference>
<evidence type="ECO:0000256" key="5">
    <source>
        <dbReference type="ARBA" id="ARBA00022618"/>
    </source>
</evidence>
<evidence type="ECO:0000256" key="10">
    <source>
        <dbReference type="ARBA" id="ARBA00023306"/>
    </source>
</evidence>
<dbReference type="FunFam" id="1.25.10.10:FF:000211">
    <property type="entry name" value="Anaphase-promoting complex subunit 1"/>
    <property type="match status" value="1"/>
</dbReference>
<keyword evidence="5" id="KW-0132">Cell division</keyword>
<dbReference type="InterPro" id="IPR048971">
    <property type="entry name" value="Apc1_3rd"/>
</dbReference>
<dbReference type="GO" id="GO:0005680">
    <property type="term" value="C:anaphase-promoting complex"/>
    <property type="evidence" value="ECO:0007669"/>
    <property type="project" value="InterPro"/>
</dbReference>
<reference evidence="15" key="1">
    <citation type="journal article" date="2017" name="Nature">
        <title>The genome of Chenopodium quinoa.</title>
        <authorList>
            <person name="Jarvis D.E."/>
            <person name="Ho Y.S."/>
            <person name="Lightfoot D.J."/>
            <person name="Schmoeckel S.M."/>
            <person name="Li B."/>
            <person name="Borm T.J.A."/>
            <person name="Ohyanagi H."/>
            <person name="Mineta K."/>
            <person name="Michell C.T."/>
            <person name="Saber N."/>
            <person name="Kharbatia N.M."/>
            <person name="Rupper R.R."/>
            <person name="Sharp A.R."/>
            <person name="Dally N."/>
            <person name="Boughton B.A."/>
            <person name="Woo Y.H."/>
            <person name="Gao G."/>
            <person name="Schijlen E.G.W.M."/>
            <person name="Guo X."/>
            <person name="Momin A.A."/>
            <person name="Negrao S."/>
            <person name="Al-Babili S."/>
            <person name="Gehring C."/>
            <person name="Roessner U."/>
            <person name="Jung C."/>
            <person name="Murphy K."/>
            <person name="Arold S.T."/>
            <person name="Gojobori T."/>
            <person name="van der Linden C.G."/>
            <person name="van Loo E.N."/>
            <person name="Jellen E.N."/>
            <person name="Maughan P.J."/>
            <person name="Tester M."/>
        </authorList>
    </citation>
    <scope>NUCLEOTIDE SEQUENCE [LARGE SCALE GENOMIC DNA]</scope>
    <source>
        <strain evidence="15">cv. PI 614886</strain>
    </source>
</reference>
<evidence type="ECO:0000256" key="7">
    <source>
        <dbReference type="ARBA" id="ARBA00022776"/>
    </source>
</evidence>
<feature type="domain" description="Anaphase-promoting complex subunit 1 middle" evidence="13">
    <location>
        <begin position="532"/>
        <end position="792"/>
    </location>
</feature>
<evidence type="ECO:0000256" key="8">
    <source>
        <dbReference type="ARBA" id="ARBA00022786"/>
    </source>
</evidence>
<dbReference type="PANTHER" id="PTHR12827">
    <property type="entry name" value="MEIOTIC CHECKPOINT REGULATOR TSG24 FAMILY MEMBER"/>
    <property type="match status" value="1"/>
</dbReference>
<name>A0A803M3V4_CHEQI</name>
<dbReference type="Pfam" id="PF12859">
    <property type="entry name" value="ANAPC1"/>
    <property type="match status" value="2"/>
</dbReference>
<dbReference type="GO" id="GO:0031145">
    <property type="term" value="P:anaphase-promoting complex-dependent catabolic process"/>
    <property type="evidence" value="ECO:0007669"/>
    <property type="project" value="TreeGrafter"/>
</dbReference>
<keyword evidence="16" id="KW-1185">Reference proteome</keyword>
<dbReference type="InterPro" id="IPR049255">
    <property type="entry name" value="Apc1_N"/>
</dbReference>
<evidence type="ECO:0000313" key="16">
    <source>
        <dbReference type="Proteomes" id="UP000596660"/>
    </source>
</evidence>
<evidence type="ECO:0000259" key="12">
    <source>
        <dbReference type="Pfam" id="PF18122"/>
    </source>
</evidence>
<feature type="domain" description="Anaphase-promoting complex subunit 1 N-terminal" evidence="11">
    <location>
        <begin position="33"/>
        <end position="267"/>
    </location>
</feature>
<comment type="similarity">
    <text evidence="3">Belongs to the APC1 family.</text>
</comment>
<dbReference type="GO" id="GO:0060090">
    <property type="term" value="F:molecular adaptor activity"/>
    <property type="evidence" value="ECO:0007669"/>
    <property type="project" value="TreeGrafter"/>
</dbReference>
<evidence type="ECO:0000259" key="13">
    <source>
        <dbReference type="Pfam" id="PF20518"/>
    </source>
</evidence>
<organism evidence="15 16">
    <name type="scientific">Chenopodium quinoa</name>
    <name type="common">Quinoa</name>
    <dbReference type="NCBI Taxonomy" id="63459"/>
    <lineage>
        <taxon>Eukaryota</taxon>
        <taxon>Viridiplantae</taxon>
        <taxon>Streptophyta</taxon>
        <taxon>Embryophyta</taxon>
        <taxon>Tracheophyta</taxon>
        <taxon>Spermatophyta</taxon>
        <taxon>Magnoliopsida</taxon>
        <taxon>eudicotyledons</taxon>
        <taxon>Gunneridae</taxon>
        <taxon>Pentapetalae</taxon>
        <taxon>Caryophyllales</taxon>
        <taxon>Chenopodiaceae</taxon>
        <taxon>Chenopodioideae</taxon>
        <taxon>Atripliceae</taxon>
        <taxon>Chenopodium</taxon>
    </lineage>
</organism>
<dbReference type="GO" id="GO:0070979">
    <property type="term" value="P:protein K11-linked ubiquitination"/>
    <property type="evidence" value="ECO:0007669"/>
    <property type="project" value="TreeGrafter"/>
</dbReference>
<dbReference type="Gene3D" id="1.25.10.10">
    <property type="entry name" value="Leucine-rich Repeat Variant"/>
    <property type="match status" value="2"/>
</dbReference>
<accession>A0A803M3V4</accession>
<comment type="pathway">
    <text evidence="2">Protein modification; protein ubiquitination.</text>
</comment>
<dbReference type="Gramene" id="AUR62022903-RA">
    <property type="protein sequence ID" value="AUR62022903-RA:cds"/>
    <property type="gene ID" value="AUR62022903"/>
</dbReference>
<evidence type="ECO:0000256" key="2">
    <source>
        <dbReference type="ARBA" id="ARBA00004906"/>
    </source>
</evidence>
<comment type="subcellular location">
    <subcellularLocation>
        <location evidence="1">Nucleus</location>
    </subcellularLocation>
</comment>
<dbReference type="Pfam" id="PF20518">
    <property type="entry name" value="Apc1_MidN"/>
    <property type="match status" value="1"/>
</dbReference>
<sequence>MAEGVRELTVLGEFKPFGLIAESLDGKPIDNVSDKYDYFLFDPEVTRERDEFDGIDSSASSSISVDGCDHEIFIRGNRIMWITGSRVYKRFTLSSAVIMACWCHLAHSSEAVLCILQVDVLTIFNTAGELTSVPLPGIVTSIWPLPFGLLVQQAAEGNRPTYAPLSFSAPLLNSRDTLLKRELRQSPQQIFGFSSSDDQGNSASVSSHLILNDPLEEPQPVYVDERGGLKIMKDFDERTIWTSDRVPLIASYNREKTQHSLWVAESVSTCVGEHVISSSHEAHTEVFPCQFSFRRIWQAKGYQAAATKVFVATDDDAAPIICFLLQEQKRLLSIRLHTVQINDEILFDVKADMSWSIQAVAAEPVAVTRPRAKVGLLPLMDILVLDSENNFFLYSGKQCLCKYTLPLFLGNHQLKETINPPKRRFIHNVKIIGLADGVGARVNVILSNGQMLRCSLRRSPSCSLANDCITAMAEGLNSSFYNQFLQFFWGNCETADLSKANSGADEWKSFESVIMQIYRKSQSTSQPKSVLVSGSSWEFLVKSEFHKNYCNRNFFPGISTEGLDDRLEDHVSSSKTEEVHSPDGLFSSKFQIECLDSLHAVYENLKLINLRKRDLEHLAVLLCEIANILGEESYIDHYVRDFPILSKIIRRNRTSSPRSPPSLYRWLESCLLHGLSFANLDDIPPLARKDGSSAVSWSRKVVSFYSLLSGAESMEGKLSSGVSCKIASGSSSTPEEKMVLAMVAEGFGLQQLDLLPIGVSLPLRHAVDKCRESPPTGWPATAYVLLGREDLALSCVAHLKKSEQLETQTNRHLISMSAPYMLHLQPVTIPSTVLDTIAMDTSKFDNVDSSDDCPIDGMEHLFNSSTQLRYGRDLRLNEVRRLLCSARPVAIQTSINPTASDQELQQAQLWQFSQRTTALPLGRGAFTLATSCTLLTEALTVPKLVLAGRLPAQQNATVNLDPNIRNLQELRAWPEFHNAVAAGLRLAPFQGRVSRTWIIYNRPEEPNAIHAGLLFALGLHGHLTVLTINDIFQYYNKGHESTTVGLMLGLAASYRGTMEPTMSKSFYVHLPARHPSSFPELEVPTVLQSAALMSLGLLFEGSAHPQTMQFLLAEIGRRSGGDNVLEREGYAVSAGFALGLVALGGGEDKFACMDTLVDRLFHYAGEKFDVSRQEKSLLTSVTDEHGRGMGQMLDGVPVNVDVTAPGAIIALALLFLKTESEVIVSRLSIPCTNFELQYLRPDFIMLRVIARNLIMWSRVKPTKEWVESQIPQIVKEGIGALGDERNDMDEVDEEAIVQAYVNIVAGACISLGLKYAGSRNANAQELLYNYTVYFLNEVMAGSGNLQTFRLLRFLRSRNSSDGQANFGTQMAVSLAIGFLFLGGGMRSFSSSKSAIAALLITLYPRFPIGTNDNRCHLQAYRHFYVLATEARWIQTVDVDTGLPVYAPLEITVKETEHNAETSFCEVTPCLLPERGILKSVRVCGPRYWPLVIELTPEDKPWWLSGDKNHPFNSGVLYIKRKVGACSYVDDPVGCQSLISRAMNKAFSLTSMRGYTPKINSEPSSSNVDHLVSTFSSDPSLIAFAQLCCDSSWNSRSDVDFQEFCLQVLFECVSKDRPALLQVYMSLYTMIRAMTDQVSGNIVTFFDSLFISSLKLVVAYNEALLRGRLSSSRDGIVQSNFLGSLRKRVEELFSCSHEMQTDLHNYLTSGKWPDDKLRGKKCSLLLSWYLQWFCVPSPSVIQTTMERLKPKLKRSSAAPLLRLVFPRIHVRVISEIDKLLISG</sequence>
<keyword evidence="10" id="KW-0131">Cell cycle</keyword>
<dbReference type="InterPro" id="IPR041221">
    <property type="entry name" value="APC1_C"/>
</dbReference>
<evidence type="ECO:0000256" key="6">
    <source>
        <dbReference type="ARBA" id="ARBA00022737"/>
    </source>
</evidence>
<evidence type="ECO:0000256" key="1">
    <source>
        <dbReference type="ARBA" id="ARBA00004123"/>
    </source>
</evidence>
<dbReference type="InterPro" id="IPR011989">
    <property type="entry name" value="ARM-like"/>
</dbReference>
<keyword evidence="6" id="KW-0677">Repeat</keyword>
<evidence type="ECO:0000256" key="3">
    <source>
        <dbReference type="ARBA" id="ARBA00010547"/>
    </source>
</evidence>
<evidence type="ECO:0000259" key="14">
    <source>
        <dbReference type="Pfam" id="PF21282"/>
    </source>
</evidence>
<evidence type="ECO:0000256" key="4">
    <source>
        <dbReference type="ARBA" id="ARBA00016070"/>
    </source>
</evidence>
<feature type="domain" description="Anaphase-promoting complex subunit 1 beta-sandwich" evidence="14">
    <location>
        <begin position="1431"/>
        <end position="1495"/>
    </location>
</feature>
<feature type="domain" description="Anaphase-promoting complex subunit 1 C-terminal" evidence="12">
    <location>
        <begin position="1570"/>
        <end position="1735"/>
    </location>
</feature>
<keyword evidence="9" id="KW-0539">Nucleus</keyword>
<dbReference type="InterPro" id="IPR024990">
    <property type="entry name" value="Apc1"/>
</dbReference>
<keyword evidence="8" id="KW-0833">Ubl conjugation pathway</keyword>
<evidence type="ECO:0000313" key="15">
    <source>
        <dbReference type="EnsemblPlants" id="AUR62022903-RA:cds"/>
    </source>
</evidence>
<dbReference type="EnsemblPlants" id="AUR62022903-RA">
    <property type="protein sequence ID" value="AUR62022903-RA:cds"/>
    <property type="gene ID" value="AUR62022903"/>
</dbReference>
<dbReference type="Pfam" id="PF21282">
    <property type="entry name" value="APC1_3rd"/>
    <property type="match status" value="1"/>
</dbReference>
<feature type="domain" description="Anaphase-promoting complex subunit 1 N-terminal" evidence="11">
    <location>
        <begin position="300"/>
        <end position="513"/>
    </location>
</feature>
<dbReference type="InterPro" id="IPR046794">
    <property type="entry name" value="Apc1_MidN"/>
</dbReference>
<dbReference type="OMA" id="KWPDAQK"/>
<proteinExistence type="inferred from homology"/>
<dbReference type="PANTHER" id="PTHR12827:SF3">
    <property type="entry name" value="ANAPHASE-PROMOTING COMPLEX SUBUNIT 1"/>
    <property type="match status" value="1"/>
</dbReference>
<evidence type="ECO:0000256" key="9">
    <source>
        <dbReference type="ARBA" id="ARBA00023242"/>
    </source>
</evidence>